<protein>
    <submittedName>
        <fullName evidence="2">Uncharacterized protein</fullName>
    </submittedName>
</protein>
<evidence type="ECO:0000313" key="2">
    <source>
        <dbReference type="EMBL" id="ORZ40901.1"/>
    </source>
</evidence>
<organism evidence="2 3">
    <name type="scientific">Catenaria anguillulae PL171</name>
    <dbReference type="NCBI Taxonomy" id="765915"/>
    <lineage>
        <taxon>Eukaryota</taxon>
        <taxon>Fungi</taxon>
        <taxon>Fungi incertae sedis</taxon>
        <taxon>Blastocladiomycota</taxon>
        <taxon>Blastocladiomycetes</taxon>
        <taxon>Blastocladiales</taxon>
        <taxon>Catenariaceae</taxon>
        <taxon>Catenaria</taxon>
    </lineage>
</organism>
<feature type="region of interest" description="Disordered" evidence="1">
    <location>
        <begin position="1"/>
        <end position="33"/>
    </location>
</feature>
<evidence type="ECO:0000256" key="1">
    <source>
        <dbReference type="SAM" id="MobiDB-lite"/>
    </source>
</evidence>
<proteinExistence type="predicted"/>
<evidence type="ECO:0000313" key="3">
    <source>
        <dbReference type="Proteomes" id="UP000193411"/>
    </source>
</evidence>
<dbReference type="EMBL" id="MCFL01000002">
    <property type="protein sequence ID" value="ORZ40901.1"/>
    <property type="molecule type" value="Genomic_DNA"/>
</dbReference>
<reference evidence="2 3" key="1">
    <citation type="submission" date="2016-07" db="EMBL/GenBank/DDBJ databases">
        <title>Pervasive Adenine N6-methylation of Active Genes in Fungi.</title>
        <authorList>
            <consortium name="DOE Joint Genome Institute"/>
            <person name="Mondo S.J."/>
            <person name="Dannebaum R.O."/>
            <person name="Kuo R.C."/>
            <person name="Labutti K."/>
            <person name="Haridas S."/>
            <person name="Kuo A."/>
            <person name="Salamov A."/>
            <person name="Ahrendt S.R."/>
            <person name="Lipzen A."/>
            <person name="Sullivan W."/>
            <person name="Andreopoulos W.B."/>
            <person name="Clum A."/>
            <person name="Lindquist E."/>
            <person name="Daum C."/>
            <person name="Ramamoorthy G.K."/>
            <person name="Gryganskyi A."/>
            <person name="Culley D."/>
            <person name="Magnuson J.K."/>
            <person name="James T.Y."/>
            <person name="O'Malley M.A."/>
            <person name="Stajich J.E."/>
            <person name="Spatafora J.W."/>
            <person name="Visel A."/>
            <person name="Grigoriev I.V."/>
        </authorList>
    </citation>
    <scope>NUCLEOTIDE SEQUENCE [LARGE SCALE GENOMIC DNA]</scope>
    <source>
        <strain evidence="2 3">PL171</strain>
    </source>
</reference>
<comment type="caution">
    <text evidence="2">The sequence shown here is derived from an EMBL/GenBank/DDBJ whole genome shotgun (WGS) entry which is preliminary data.</text>
</comment>
<sequence>MTALSENGASHIPDYYLNSASSPKPTGPYSASFAGGPTAKLQSIALGDSAAGTGTSTLVPYRNDRRVAQSVAQ</sequence>
<keyword evidence="3" id="KW-1185">Reference proteome</keyword>
<accession>A0A1Y2I4K3</accession>
<dbReference type="AlphaFoldDB" id="A0A1Y2I4K3"/>
<dbReference type="Proteomes" id="UP000193411">
    <property type="component" value="Unassembled WGS sequence"/>
</dbReference>
<gene>
    <name evidence="2" type="ORF">BCR44DRAFT_1423998</name>
</gene>
<name>A0A1Y2I4K3_9FUNG</name>